<evidence type="ECO:0000313" key="3">
    <source>
        <dbReference type="Proteomes" id="UP001221757"/>
    </source>
</evidence>
<feature type="compositionally biased region" description="Polar residues" evidence="1">
    <location>
        <begin position="173"/>
        <end position="201"/>
    </location>
</feature>
<dbReference type="EMBL" id="JARKIE010000454">
    <property type="protein sequence ID" value="KAJ7637523.1"/>
    <property type="molecule type" value="Genomic_DNA"/>
</dbReference>
<feature type="compositionally biased region" description="Low complexity" evidence="1">
    <location>
        <begin position="219"/>
        <end position="244"/>
    </location>
</feature>
<feature type="compositionally biased region" description="Gly residues" evidence="1">
    <location>
        <begin position="42"/>
        <end position="64"/>
    </location>
</feature>
<dbReference type="Proteomes" id="UP001221757">
    <property type="component" value="Unassembled WGS sequence"/>
</dbReference>
<reference evidence="2" key="1">
    <citation type="submission" date="2023-03" db="EMBL/GenBank/DDBJ databases">
        <title>Massive genome expansion in bonnet fungi (Mycena s.s.) driven by repeated elements and novel gene families across ecological guilds.</title>
        <authorList>
            <consortium name="Lawrence Berkeley National Laboratory"/>
            <person name="Harder C.B."/>
            <person name="Miyauchi S."/>
            <person name="Viragh M."/>
            <person name="Kuo A."/>
            <person name="Thoen E."/>
            <person name="Andreopoulos B."/>
            <person name="Lu D."/>
            <person name="Skrede I."/>
            <person name="Drula E."/>
            <person name="Henrissat B."/>
            <person name="Morin E."/>
            <person name="Kohler A."/>
            <person name="Barry K."/>
            <person name="LaButti K."/>
            <person name="Morin E."/>
            <person name="Salamov A."/>
            <person name="Lipzen A."/>
            <person name="Mereny Z."/>
            <person name="Hegedus B."/>
            <person name="Baldrian P."/>
            <person name="Stursova M."/>
            <person name="Weitz H."/>
            <person name="Taylor A."/>
            <person name="Grigoriev I.V."/>
            <person name="Nagy L.G."/>
            <person name="Martin F."/>
            <person name="Kauserud H."/>
        </authorList>
    </citation>
    <scope>NUCLEOTIDE SEQUENCE</scope>
    <source>
        <strain evidence="2">CBHHK067</strain>
    </source>
</reference>
<evidence type="ECO:0000256" key="1">
    <source>
        <dbReference type="SAM" id="MobiDB-lite"/>
    </source>
</evidence>
<feature type="compositionally biased region" description="Low complexity" evidence="1">
    <location>
        <begin position="145"/>
        <end position="158"/>
    </location>
</feature>
<comment type="caution">
    <text evidence="2">The sequence shown here is derived from an EMBL/GenBank/DDBJ whole genome shotgun (WGS) entry which is preliminary data.</text>
</comment>
<name>A0AAD7C302_MYCRO</name>
<proteinExistence type="predicted"/>
<protein>
    <submittedName>
        <fullName evidence="2">Uncharacterized protein</fullName>
    </submittedName>
</protein>
<accession>A0AAD7C302</accession>
<gene>
    <name evidence="2" type="ORF">B0H17DRAFT_496085</name>
</gene>
<feature type="region of interest" description="Disordered" evidence="1">
    <location>
        <begin position="125"/>
        <end position="252"/>
    </location>
</feature>
<organism evidence="2 3">
    <name type="scientific">Mycena rosella</name>
    <name type="common">Pink bonnet</name>
    <name type="synonym">Agaricus rosellus</name>
    <dbReference type="NCBI Taxonomy" id="1033263"/>
    <lineage>
        <taxon>Eukaryota</taxon>
        <taxon>Fungi</taxon>
        <taxon>Dikarya</taxon>
        <taxon>Basidiomycota</taxon>
        <taxon>Agaricomycotina</taxon>
        <taxon>Agaricomycetes</taxon>
        <taxon>Agaricomycetidae</taxon>
        <taxon>Agaricales</taxon>
        <taxon>Marasmiineae</taxon>
        <taxon>Mycenaceae</taxon>
        <taxon>Mycena</taxon>
    </lineage>
</organism>
<dbReference type="AlphaFoldDB" id="A0AAD7C302"/>
<feature type="compositionally biased region" description="Low complexity" evidence="1">
    <location>
        <begin position="70"/>
        <end position="79"/>
    </location>
</feature>
<sequence length="252" mass="25987">MQHSEQYEYEYEPYDTPSPDARRNRFLPSPAPDPNHPSSSSGNGGGHGNGSSGNGNGNGNGGGQRAASQPPHSASAFLASPPPSHRVPVGISSTTPTRDQGAHGSPWGLGLRSSSFSSARFASTFEDDELVDPDDDVYDARYNHNSSAAANNNNNNNNGGYRGRTYAADLSRSRSQSLATQPVGSGRTASSSPYNNTSSAAFSIPGTQRYGELPGSRYGSLGALGVGAAAAGSGSGAPRRTAGARSHRMRAT</sequence>
<evidence type="ECO:0000313" key="2">
    <source>
        <dbReference type="EMBL" id="KAJ7637523.1"/>
    </source>
</evidence>
<feature type="region of interest" description="Disordered" evidence="1">
    <location>
        <begin position="1"/>
        <end position="113"/>
    </location>
</feature>
<keyword evidence="3" id="KW-1185">Reference proteome</keyword>
<feature type="compositionally biased region" description="Acidic residues" evidence="1">
    <location>
        <begin position="125"/>
        <end position="137"/>
    </location>
</feature>